<name>A0AA41SVZ5_SCICA</name>
<evidence type="ECO:0000313" key="15">
    <source>
        <dbReference type="EMBL" id="MBZ3874890.1"/>
    </source>
</evidence>
<dbReference type="GO" id="GO:0005524">
    <property type="term" value="F:ATP binding"/>
    <property type="evidence" value="ECO:0007669"/>
    <property type="project" value="UniProtKB-UniRule"/>
</dbReference>
<dbReference type="InterPro" id="IPR011009">
    <property type="entry name" value="Kinase-like_dom_sf"/>
</dbReference>
<evidence type="ECO:0000256" key="5">
    <source>
        <dbReference type="ARBA" id="ARBA00022777"/>
    </source>
</evidence>
<keyword evidence="6 11" id="KW-0067">ATP-binding</keyword>
<evidence type="ECO:0000256" key="6">
    <source>
        <dbReference type="ARBA" id="ARBA00022840"/>
    </source>
</evidence>
<keyword evidence="3" id="KW-0808">Transferase</keyword>
<evidence type="ECO:0000256" key="12">
    <source>
        <dbReference type="RuleBase" id="RU000304"/>
    </source>
</evidence>
<feature type="region of interest" description="Disordered" evidence="13">
    <location>
        <begin position="408"/>
        <end position="434"/>
    </location>
</feature>
<comment type="caution">
    <text evidence="15">The sequence shown here is derived from an EMBL/GenBank/DDBJ whole genome shotgun (WGS) entry which is preliminary data.</text>
</comment>
<accession>A0AA41SVZ5</accession>
<evidence type="ECO:0000256" key="8">
    <source>
        <dbReference type="ARBA" id="ARBA00038181"/>
    </source>
</evidence>
<evidence type="ECO:0000256" key="4">
    <source>
        <dbReference type="ARBA" id="ARBA00022741"/>
    </source>
</evidence>
<dbReference type="FunFam" id="1.10.510.10:FF:000571">
    <property type="entry name" value="Maternal embryonic leucine zipper kinase"/>
    <property type="match status" value="1"/>
</dbReference>
<dbReference type="SMART" id="SM00220">
    <property type="entry name" value="S_TKc"/>
    <property type="match status" value="1"/>
</dbReference>
<dbReference type="Proteomes" id="UP001166674">
    <property type="component" value="Unassembled WGS sequence"/>
</dbReference>
<dbReference type="PANTHER" id="PTHR24346:SF95">
    <property type="entry name" value="SPERM MOTILITY KINASE 3A"/>
    <property type="match status" value="1"/>
</dbReference>
<dbReference type="Gene3D" id="1.10.510.10">
    <property type="entry name" value="Transferase(Phosphotransferase) domain 1"/>
    <property type="match status" value="1"/>
</dbReference>
<proteinExistence type="inferred from homology"/>
<feature type="binding site" evidence="11">
    <location>
        <position position="56"/>
    </location>
    <ligand>
        <name>ATP</name>
        <dbReference type="ChEBI" id="CHEBI:30616"/>
    </ligand>
</feature>
<evidence type="ECO:0000256" key="3">
    <source>
        <dbReference type="ARBA" id="ARBA00022679"/>
    </source>
</evidence>
<dbReference type="EMBL" id="JAATJV010235600">
    <property type="protein sequence ID" value="MBZ3874890.1"/>
    <property type="molecule type" value="Genomic_DNA"/>
</dbReference>
<dbReference type="CDD" id="cd14003">
    <property type="entry name" value="STKc_AMPK-like"/>
    <property type="match status" value="1"/>
</dbReference>
<keyword evidence="16" id="KW-1185">Reference proteome</keyword>
<evidence type="ECO:0000259" key="14">
    <source>
        <dbReference type="PROSITE" id="PS50011"/>
    </source>
</evidence>
<keyword evidence="5 15" id="KW-0418">Kinase</keyword>
<evidence type="ECO:0000256" key="2">
    <source>
        <dbReference type="ARBA" id="ARBA00022527"/>
    </source>
</evidence>
<dbReference type="GO" id="GO:0004674">
    <property type="term" value="F:protein serine/threonine kinase activity"/>
    <property type="evidence" value="ECO:0007669"/>
    <property type="project" value="UniProtKB-KW"/>
</dbReference>
<reference evidence="15" key="1">
    <citation type="submission" date="2020-03" db="EMBL/GenBank/DDBJ databases">
        <title>Studies in the Genomics of Life Span.</title>
        <authorList>
            <person name="Glass D."/>
        </authorList>
    </citation>
    <scope>NUCLEOTIDE SEQUENCE</scope>
    <source>
        <strain evidence="15">SUZIE</strain>
        <tissue evidence="15">Muscle</tissue>
    </source>
</reference>
<dbReference type="SUPFAM" id="SSF56112">
    <property type="entry name" value="Protein kinase-like (PK-like)"/>
    <property type="match status" value="1"/>
</dbReference>
<dbReference type="FunFam" id="3.30.200.20:FF:000003">
    <property type="entry name" value="Non-specific serine/threonine protein kinase"/>
    <property type="match status" value="1"/>
</dbReference>
<dbReference type="InterPro" id="IPR017441">
    <property type="entry name" value="Protein_kinase_ATP_BS"/>
</dbReference>
<dbReference type="InterPro" id="IPR008271">
    <property type="entry name" value="Ser/Thr_kinase_AS"/>
</dbReference>
<organism evidence="15 16">
    <name type="scientific">Sciurus carolinensis</name>
    <name type="common">Eastern gray squirrel</name>
    <dbReference type="NCBI Taxonomy" id="30640"/>
    <lineage>
        <taxon>Eukaryota</taxon>
        <taxon>Metazoa</taxon>
        <taxon>Chordata</taxon>
        <taxon>Craniata</taxon>
        <taxon>Vertebrata</taxon>
        <taxon>Euteleostomi</taxon>
        <taxon>Mammalia</taxon>
        <taxon>Eutheria</taxon>
        <taxon>Euarchontoglires</taxon>
        <taxon>Glires</taxon>
        <taxon>Rodentia</taxon>
        <taxon>Sciuromorpha</taxon>
        <taxon>Sciuridae</taxon>
        <taxon>Sciurinae</taxon>
        <taxon>Sciurini</taxon>
        <taxon>Sciurus</taxon>
    </lineage>
</organism>
<evidence type="ECO:0000256" key="7">
    <source>
        <dbReference type="ARBA" id="ARBA00037391"/>
    </source>
</evidence>
<evidence type="ECO:0000313" key="16">
    <source>
        <dbReference type="Proteomes" id="UP001166674"/>
    </source>
</evidence>
<evidence type="ECO:0000256" key="10">
    <source>
        <dbReference type="ARBA" id="ARBA00048679"/>
    </source>
</evidence>
<keyword evidence="2 12" id="KW-0723">Serine/threonine-protein kinase</keyword>
<gene>
    <name evidence="15" type="ORF">SUZIE_130165</name>
</gene>
<comment type="similarity">
    <text evidence="8">Belongs to the protein kinase superfamily. CAMK Ser/Thr protein kinase family. Smok subfamily.</text>
</comment>
<evidence type="ECO:0000256" key="9">
    <source>
        <dbReference type="ARBA" id="ARBA00047899"/>
    </source>
</evidence>
<dbReference type="PROSITE" id="PS00107">
    <property type="entry name" value="PROTEIN_KINASE_ATP"/>
    <property type="match status" value="1"/>
</dbReference>
<dbReference type="InterPro" id="IPR000719">
    <property type="entry name" value="Prot_kinase_dom"/>
</dbReference>
<keyword evidence="4 11" id="KW-0547">Nucleotide-binding</keyword>
<dbReference type="Gene3D" id="1.10.8.10">
    <property type="entry name" value="DNA helicase RuvA subunit, C-terminal domain"/>
    <property type="match status" value="1"/>
</dbReference>
<evidence type="ECO:0000256" key="11">
    <source>
        <dbReference type="PROSITE-ProRule" id="PRU10141"/>
    </source>
</evidence>
<protein>
    <recommendedName>
        <fullName evidence="1">non-specific serine/threonine protein kinase</fullName>
        <ecNumber evidence="1">2.7.11.1</ecNumber>
    </recommendedName>
</protein>
<comment type="function">
    <text evidence="7">May play a role in sperm motility, especially in the regulation of flagellar function.</text>
</comment>
<dbReference type="Gene3D" id="3.30.200.20">
    <property type="entry name" value="Phosphorylase Kinase, domain 1"/>
    <property type="match status" value="1"/>
</dbReference>
<comment type="catalytic activity">
    <reaction evidence="10">
        <text>L-seryl-[protein] + ATP = O-phospho-L-seryl-[protein] + ADP + H(+)</text>
        <dbReference type="Rhea" id="RHEA:17989"/>
        <dbReference type="Rhea" id="RHEA-COMP:9863"/>
        <dbReference type="Rhea" id="RHEA-COMP:11604"/>
        <dbReference type="ChEBI" id="CHEBI:15378"/>
        <dbReference type="ChEBI" id="CHEBI:29999"/>
        <dbReference type="ChEBI" id="CHEBI:30616"/>
        <dbReference type="ChEBI" id="CHEBI:83421"/>
        <dbReference type="ChEBI" id="CHEBI:456216"/>
        <dbReference type="EC" id="2.7.11.1"/>
    </reaction>
</comment>
<evidence type="ECO:0000256" key="13">
    <source>
        <dbReference type="SAM" id="MobiDB-lite"/>
    </source>
</evidence>
<evidence type="ECO:0000256" key="1">
    <source>
        <dbReference type="ARBA" id="ARBA00012513"/>
    </source>
</evidence>
<dbReference type="Pfam" id="PF00069">
    <property type="entry name" value="Pkinase"/>
    <property type="match status" value="1"/>
</dbReference>
<dbReference type="PANTHER" id="PTHR24346">
    <property type="entry name" value="MAP/MICROTUBULE AFFINITY-REGULATING KINASE"/>
    <property type="match status" value="1"/>
</dbReference>
<dbReference type="GO" id="GO:0035556">
    <property type="term" value="P:intracellular signal transduction"/>
    <property type="evidence" value="ECO:0007669"/>
    <property type="project" value="TreeGrafter"/>
</dbReference>
<dbReference type="PROSITE" id="PS50011">
    <property type="entry name" value="PROTEIN_KINASE_DOM"/>
    <property type="match status" value="1"/>
</dbReference>
<dbReference type="EC" id="2.7.11.1" evidence="1"/>
<sequence>MYRQSNQTSAVLQRPRSFNEAIVRDQYEVLEDIGHGAFGRVKLARHRLTGAEVAVKVLRKVAHNLPVLSEPDVMRTLEHPNVIQLFQVIETHRNIYIVMENAAGGELYDHVPKCGLQEEEARRLFRQIAGAVSYCHDKGVVHRDLKPENIVMDGRGNPKLIDFGFSARFTSGQKLNEFWGTLSHFAPELVLRQAYEGPPVDVWSLGVILYFMLTGKRPFRGPTDEEMLRQIVLAMYRIPPHVPIEAGKLIHRILAVYPRKRPTVKQILQHLWLREGEQYLPHDSSEAPLKHPDTEIMTILFDMGYDPYKTWVSLAKRKFSMTMATYLILQHQKSQGPGCMFQGKPVPPRVKPRPCLLDLSHSPVLPKRSPSEPALCTFPFPCELLLPEGAKQSGQKGIRSASLPATHLHCLPSRTPAPDRASQSDSGQPHANRKLWKRVTGRIAACVRQLDRAS</sequence>
<comment type="catalytic activity">
    <reaction evidence="9">
        <text>L-threonyl-[protein] + ATP = O-phospho-L-threonyl-[protein] + ADP + H(+)</text>
        <dbReference type="Rhea" id="RHEA:46608"/>
        <dbReference type="Rhea" id="RHEA-COMP:11060"/>
        <dbReference type="Rhea" id="RHEA-COMP:11605"/>
        <dbReference type="ChEBI" id="CHEBI:15378"/>
        <dbReference type="ChEBI" id="CHEBI:30013"/>
        <dbReference type="ChEBI" id="CHEBI:30616"/>
        <dbReference type="ChEBI" id="CHEBI:61977"/>
        <dbReference type="ChEBI" id="CHEBI:456216"/>
        <dbReference type="EC" id="2.7.11.1"/>
    </reaction>
</comment>
<feature type="domain" description="Protein kinase" evidence="14">
    <location>
        <begin position="27"/>
        <end position="273"/>
    </location>
</feature>
<dbReference type="AlphaFoldDB" id="A0AA41SVZ5"/>
<dbReference type="PROSITE" id="PS00108">
    <property type="entry name" value="PROTEIN_KINASE_ST"/>
    <property type="match status" value="1"/>
</dbReference>
<dbReference type="GO" id="GO:0005737">
    <property type="term" value="C:cytoplasm"/>
    <property type="evidence" value="ECO:0007669"/>
    <property type="project" value="TreeGrafter"/>
</dbReference>